<comment type="caution">
    <text evidence="2">The sequence shown here is derived from an EMBL/GenBank/DDBJ whole genome shotgun (WGS) entry which is preliminary data.</text>
</comment>
<reference evidence="2 3" key="2">
    <citation type="submission" date="2013-04" db="EMBL/GenBank/DDBJ databases">
        <title>The Genome Sequence of Bilophila wadsworthia 3_1_6.</title>
        <authorList>
            <consortium name="The Broad Institute Genomics Platform"/>
            <person name="Earl A."/>
            <person name="Ward D."/>
            <person name="Feldgarden M."/>
            <person name="Gevers D."/>
            <person name="Sibley C."/>
            <person name="Strauss J."/>
            <person name="Allen-Vercoe E."/>
            <person name="Walker B."/>
            <person name="Young S."/>
            <person name="Zeng Q."/>
            <person name="Gargeya S."/>
            <person name="Fitzgerald M."/>
            <person name="Haas B."/>
            <person name="Abouelleil A."/>
            <person name="Allen A.W."/>
            <person name="Alvarado L."/>
            <person name="Arachchi H.M."/>
            <person name="Berlin A.M."/>
            <person name="Chapman S.B."/>
            <person name="Gainer-Dewar J."/>
            <person name="Goldberg J."/>
            <person name="Griggs A."/>
            <person name="Gujja S."/>
            <person name="Hansen M."/>
            <person name="Howarth C."/>
            <person name="Imamovic A."/>
            <person name="Ireland A."/>
            <person name="Larimer J."/>
            <person name="McCowan C."/>
            <person name="Murphy C."/>
            <person name="Pearson M."/>
            <person name="Poon T.W."/>
            <person name="Priest M."/>
            <person name="Roberts A."/>
            <person name="Saif S."/>
            <person name="Shea T."/>
            <person name="Sisk P."/>
            <person name="Sykes S."/>
            <person name="Wortman J."/>
            <person name="Nusbaum C."/>
            <person name="Birren B."/>
        </authorList>
    </citation>
    <scope>NUCLEOTIDE SEQUENCE [LARGE SCALE GENOMIC DNA]</scope>
    <source>
        <strain evidence="2 3">3_1_6</strain>
    </source>
</reference>
<proteinExistence type="predicted"/>
<evidence type="ECO:0000313" key="3">
    <source>
        <dbReference type="Proteomes" id="UP000006034"/>
    </source>
</evidence>
<dbReference type="STRING" id="563192.HMPREF0179_00192"/>
<sequence>MRYPVIVHKDGGSDYGVTVPDFPGVFSGGGTLDEALANVQDAIETFYEGEEVERLPDPSPLESVLASEDAEGGAVVLVEVNFDFLEKKAVPVNITVPLYLRNRIDRAAKARGMTRSAFLVRAAQAYM</sequence>
<evidence type="ECO:0000259" key="1">
    <source>
        <dbReference type="Pfam" id="PF15919"/>
    </source>
</evidence>
<dbReference type="CDD" id="cd21631">
    <property type="entry name" value="RHH_CopG_NikR-like"/>
    <property type="match status" value="1"/>
</dbReference>
<dbReference type="SUPFAM" id="SSF143100">
    <property type="entry name" value="TTHA1013/TTHA0281-like"/>
    <property type="match status" value="1"/>
</dbReference>
<dbReference type="eggNOG" id="COG1598">
    <property type="taxonomic scope" value="Bacteria"/>
</dbReference>
<dbReference type="Proteomes" id="UP000006034">
    <property type="component" value="Unassembled WGS sequence"/>
</dbReference>
<dbReference type="EMBL" id="ADCP02000002">
    <property type="protein sequence ID" value="EFV46010.1"/>
    <property type="molecule type" value="Genomic_DNA"/>
</dbReference>
<dbReference type="HOGENOM" id="CLU_114047_1_1_7"/>
<name>E5Y1Y3_BILW3</name>
<dbReference type="Pfam" id="PF15919">
    <property type="entry name" value="HicB_lk_antitox"/>
    <property type="match status" value="1"/>
</dbReference>
<gene>
    <name evidence="2" type="ORF">HMPREF0179_00192</name>
</gene>
<reference evidence="2 3" key="1">
    <citation type="submission" date="2010-10" db="EMBL/GenBank/DDBJ databases">
        <authorList>
            <consortium name="The Broad Institute Genome Sequencing Platform"/>
            <person name="Ward D."/>
            <person name="Earl A."/>
            <person name="Feldgarden M."/>
            <person name="Young S.K."/>
            <person name="Gargeya S."/>
            <person name="Zeng Q."/>
            <person name="Alvarado L."/>
            <person name="Berlin A."/>
            <person name="Bochicchio J."/>
            <person name="Chapman S.B."/>
            <person name="Chen Z."/>
            <person name="Freedman E."/>
            <person name="Gellesch M."/>
            <person name="Goldberg J."/>
            <person name="Griggs A."/>
            <person name="Gujja S."/>
            <person name="Heilman E."/>
            <person name="Heiman D."/>
            <person name="Howarth C."/>
            <person name="Mehta T."/>
            <person name="Neiman D."/>
            <person name="Pearson M."/>
            <person name="Roberts A."/>
            <person name="Saif S."/>
            <person name="Shea T."/>
            <person name="Shenoy N."/>
            <person name="Sisk P."/>
            <person name="Stolte C."/>
            <person name="Sykes S."/>
            <person name="White J."/>
            <person name="Yandava C."/>
            <person name="Allen-Vercoe E."/>
            <person name="Sibley C."/>
            <person name="Ambrose C.E."/>
            <person name="Strauss J."/>
            <person name="Daigneault M."/>
            <person name="Haas B."/>
            <person name="Nusbaum C."/>
            <person name="Birren B."/>
        </authorList>
    </citation>
    <scope>NUCLEOTIDE SEQUENCE [LARGE SCALE GENOMIC DNA]</scope>
    <source>
        <strain evidence="2 3">3_1_6</strain>
    </source>
</reference>
<organism evidence="2 3">
    <name type="scientific">Bilophila wadsworthia (strain 3_1_6)</name>
    <dbReference type="NCBI Taxonomy" id="563192"/>
    <lineage>
        <taxon>Bacteria</taxon>
        <taxon>Pseudomonadati</taxon>
        <taxon>Thermodesulfobacteriota</taxon>
        <taxon>Desulfovibrionia</taxon>
        <taxon>Desulfovibrionales</taxon>
        <taxon>Desulfovibrionaceae</taxon>
        <taxon>Bilophila</taxon>
    </lineage>
</organism>
<dbReference type="PANTHER" id="PTHR34504">
    <property type="entry name" value="ANTITOXIN HICB"/>
    <property type="match status" value="1"/>
</dbReference>
<dbReference type="Gene3D" id="3.30.160.250">
    <property type="match status" value="1"/>
</dbReference>
<dbReference type="PANTHER" id="PTHR34504:SF2">
    <property type="entry name" value="UPF0150 PROTEIN SSL0259"/>
    <property type="match status" value="1"/>
</dbReference>
<dbReference type="InterPro" id="IPR031807">
    <property type="entry name" value="HicB-like"/>
</dbReference>
<feature type="domain" description="HicB-like antitoxin of toxin-antitoxin system" evidence="1">
    <location>
        <begin position="3"/>
        <end position="123"/>
    </location>
</feature>
<dbReference type="InterPro" id="IPR035069">
    <property type="entry name" value="TTHA1013/TTHA0281-like"/>
</dbReference>
<dbReference type="AlphaFoldDB" id="E5Y1Y3"/>
<accession>E5Y1Y3</accession>
<dbReference type="OrthoDB" id="9807959at2"/>
<keyword evidence="3" id="KW-1185">Reference proteome</keyword>
<dbReference type="RefSeq" id="WP_005024216.1">
    <property type="nucleotide sequence ID" value="NZ_KE150239.1"/>
</dbReference>
<dbReference type="InterPro" id="IPR051404">
    <property type="entry name" value="TA_system_antitoxin"/>
</dbReference>
<protein>
    <recommendedName>
        <fullName evidence="1">HicB-like antitoxin of toxin-antitoxin system domain-containing protein</fullName>
    </recommendedName>
</protein>
<dbReference type="GeneID" id="78087018"/>
<evidence type="ECO:0000313" key="2">
    <source>
        <dbReference type="EMBL" id="EFV46010.1"/>
    </source>
</evidence>